<reference evidence="2" key="1">
    <citation type="submission" date="2023-04" db="EMBL/GenBank/DDBJ databases">
        <title>Phytophthora fragariaefolia NBRC 109709.</title>
        <authorList>
            <person name="Ichikawa N."/>
            <person name="Sato H."/>
            <person name="Tonouchi N."/>
        </authorList>
    </citation>
    <scope>NUCLEOTIDE SEQUENCE</scope>
    <source>
        <strain evidence="2">NBRC 109709</strain>
    </source>
</reference>
<sequence length="141" mass="15914">MRQNQAFVDSVEPRWTKVFTLAQWGGSPIFVAVYVDDLVIVGTDENIELVLSELRAKSKIKDLGPVTDLLHMEVSDVPGEALWMSQRGSIDKLLRRFGIEDCRPVATPQALGNIRNPRTGMTLKLTILMYHTENWLVVFST</sequence>
<keyword evidence="3" id="KW-1185">Reference proteome</keyword>
<evidence type="ECO:0000313" key="2">
    <source>
        <dbReference type="EMBL" id="GMF34003.1"/>
    </source>
</evidence>
<gene>
    <name evidence="2" type="ORF">Pfra01_000861700</name>
</gene>
<dbReference type="Proteomes" id="UP001165121">
    <property type="component" value="Unassembled WGS sequence"/>
</dbReference>
<protein>
    <submittedName>
        <fullName evidence="2">Unnamed protein product</fullName>
    </submittedName>
</protein>
<accession>A0A9W6X9C9</accession>
<organism evidence="2 3">
    <name type="scientific">Phytophthora fragariaefolia</name>
    <dbReference type="NCBI Taxonomy" id="1490495"/>
    <lineage>
        <taxon>Eukaryota</taxon>
        <taxon>Sar</taxon>
        <taxon>Stramenopiles</taxon>
        <taxon>Oomycota</taxon>
        <taxon>Peronosporomycetes</taxon>
        <taxon>Peronosporales</taxon>
        <taxon>Peronosporaceae</taxon>
        <taxon>Phytophthora</taxon>
    </lineage>
</organism>
<dbReference type="InterPro" id="IPR013103">
    <property type="entry name" value="RVT_2"/>
</dbReference>
<dbReference type="AlphaFoldDB" id="A0A9W6X9C9"/>
<comment type="caution">
    <text evidence="2">The sequence shown here is derived from an EMBL/GenBank/DDBJ whole genome shotgun (WGS) entry which is preliminary data.</text>
</comment>
<evidence type="ECO:0000259" key="1">
    <source>
        <dbReference type="Pfam" id="PF07727"/>
    </source>
</evidence>
<dbReference type="OrthoDB" id="108148at2759"/>
<dbReference type="EMBL" id="BSXT01000779">
    <property type="protein sequence ID" value="GMF34003.1"/>
    <property type="molecule type" value="Genomic_DNA"/>
</dbReference>
<dbReference type="Pfam" id="PF07727">
    <property type="entry name" value="RVT_2"/>
    <property type="match status" value="1"/>
</dbReference>
<proteinExistence type="predicted"/>
<evidence type="ECO:0000313" key="3">
    <source>
        <dbReference type="Proteomes" id="UP001165121"/>
    </source>
</evidence>
<feature type="domain" description="Reverse transcriptase Ty1/copia-type" evidence="1">
    <location>
        <begin position="25"/>
        <end position="109"/>
    </location>
</feature>
<name>A0A9W6X9C9_9STRA</name>